<dbReference type="OrthoDB" id="7348357at2"/>
<dbReference type="InterPro" id="IPR029063">
    <property type="entry name" value="SAM-dependent_MTases_sf"/>
</dbReference>
<dbReference type="InterPro" id="IPR006342">
    <property type="entry name" value="FkbM_mtfrase"/>
</dbReference>
<keyword evidence="3" id="KW-0808">Transferase</keyword>
<gene>
    <name evidence="3" type="ORF">D6Z83_18520</name>
    <name evidence="4" type="ORF">EBE87_22535</name>
</gene>
<dbReference type="NCBIfam" id="TIGR01444">
    <property type="entry name" value="fkbM_fam"/>
    <property type="match status" value="1"/>
</dbReference>
<dbReference type="EMBL" id="RFLX01000029">
    <property type="protein sequence ID" value="RMI17427.1"/>
    <property type="molecule type" value="Genomic_DNA"/>
</dbReference>
<accession>A0A3A9JAZ6</accession>
<keyword evidence="5" id="KW-1185">Reference proteome</keyword>
<dbReference type="GO" id="GO:0008168">
    <property type="term" value="F:methyltransferase activity"/>
    <property type="evidence" value="ECO:0007669"/>
    <property type="project" value="UniProtKB-KW"/>
</dbReference>
<dbReference type="PANTHER" id="PTHR34203">
    <property type="entry name" value="METHYLTRANSFERASE, FKBM FAMILY PROTEIN"/>
    <property type="match status" value="1"/>
</dbReference>
<feature type="domain" description="Methyltransferase FkbM" evidence="2">
    <location>
        <begin position="98"/>
        <end position="265"/>
    </location>
</feature>
<dbReference type="Proteomes" id="UP000274097">
    <property type="component" value="Unassembled WGS sequence"/>
</dbReference>
<dbReference type="InParanoid" id="A0A3A9JAZ6"/>
<dbReference type="Pfam" id="PF05050">
    <property type="entry name" value="Methyltransf_21"/>
    <property type="match status" value="1"/>
</dbReference>
<name>A0A3A9JAZ6_9PROT</name>
<dbReference type="AlphaFoldDB" id="A0A3A9JAZ6"/>
<dbReference type="Gene3D" id="3.40.50.150">
    <property type="entry name" value="Vaccinia Virus protein VP39"/>
    <property type="match status" value="1"/>
</dbReference>
<dbReference type="RefSeq" id="WP_120639739.1">
    <property type="nucleotide sequence ID" value="NZ_RAQU01000134.1"/>
</dbReference>
<dbReference type="Proteomes" id="UP000278036">
    <property type="component" value="Unassembled WGS sequence"/>
</dbReference>
<proteinExistence type="predicted"/>
<dbReference type="SUPFAM" id="SSF53335">
    <property type="entry name" value="S-adenosyl-L-methionine-dependent methyltransferases"/>
    <property type="match status" value="1"/>
</dbReference>
<protein>
    <submittedName>
        <fullName evidence="3">FkbM family methyltransferase</fullName>
    </submittedName>
</protein>
<dbReference type="EMBL" id="RAQU01000134">
    <property type="protein sequence ID" value="RKK02681.1"/>
    <property type="molecule type" value="Genomic_DNA"/>
</dbReference>
<evidence type="ECO:0000259" key="2">
    <source>
        <dbReference type="Pfam" id="PF05050"/>
    </source>
</evidence>
<dbReference type="InterPro" id="IPR052514">
    <property type="entry name" value="SAM-dependent_MTase"/>
</dbReference>
<reference evidence="3 6" key="1">
    <citation type="submission" date="2018-09" db="EMBL/GenBank/DDBJ databases">
        <title>Roseomonas sp. nov., isolated from feces of Tibetan antelopes in the Qinghai-Tibet plateau, China.</title>
        <authorList>
            <person name="Tian Z."/>
        </authorList>
    </citation>
    <scope>NUCLEOTIDE SEQUENCE [LARGE SCALE GENOMIC DNA]</scope>
    <source>
        <strain evidence="4 5">Z23</strain>
        <strain evidence="3 6">Z24</strain>
    </source>
</reference>
<evidence type="ECO:0000256" key="1">
    <source>
        <dbReference type="SAM" id="MobiDB-lite"/>
    </source>
</evidence>
<sequence>MIPTTMRETALRAACAGLRMYFQHAPFAFGKQRLWDQVVQRYIAWRRLEIEARTRFGARFAGSFPDAVHSYAYFFGVWEPAVTAFYHQALRPGDVVVDIGANVGMHALLAAHLVGPDGQVHAIEASSWIHERLRQNLRTNGIYNVATYNMAVTEVPGMVPVFVHDDTNLGGTTIVAAEASKTQRQELVEGRSLGDILPVEVLRAARLIKIDVEGAEIMVVKGMRGLLPLLRQDVEILVEVKTAALAALGSSLQEFLNIFAEAGFKPFEIANAYDGAFYIDRKHQAAPAPLQRYDFEMADLLFRRVAGHCPDRKIPTISSPEGRVGGRRLSFSASSA</sequence>
<comment type="caution">
    <text evidence="3">The sequence shown here is derived from an EMBL/GenBank/DDBJ whole genome shotgun (WGS) entry which is preliminary data.</text>
</comment>
<keyword evidence="3" id="KW-0489">Methyltransferase</keyword>
<dbReference type="PANTHER" id="PTHR34203:SF15">
    <property type="entry name" value="SLL1173 PROTEIN"/>
    <property type="match status" value="1"/>
</dbReference>
<evidence type="ECO:0000313" key="6">
    <source>
        <dbReference type="Proteomes" id="UP000278036"/>
    </source>
</evidence>
<dbReference type="GO" id="GO:0032259">
    <property type="term" value="P:methylation"/>
    <property type="evidence" value="ECO:0007669"/>
    <property type="project" value="UniProtKB-KW"/>
</dbReference>
<feature type="region of interest" description="Disordered" evidence="1">
    <location>
        <begin position="316"/>
        <end position="336"/>
    </location>
</feature>
<organism evidence="3 6">
    <name type="scientific">Teichococcus wenyumeiae</name>
    <dbReference type="NCBI Taxonomy" id="2478470"/>
    <lineage>
        <taxon>Bacteria</taxon>
        <taxon>Pseudomonadati</taxon>
        <taxon>Pseudomonadota</taxon>
        <taxon>Alphaproteobacteria</taxon>
        <taxon>Acetobacterales</taxon>
        <taxon>Roseomonadaceae</taxon>
        <taxon>Roseomonas</taxon>
    </lineage>
</organism>
<evidence type="ECO:0000313" key="4">
    <source>
        <dbReference type="EMBL" id="RMI17427.1"/>
    </source>
</evidence>
<evidence type="ECO:0000313" key="5">
    <source>
        <dbReference type="Proteomes" id="UP000274097"/>
    </source>
</evidence>
<evidence type="ECO:0000313" key="3">
    <source>
        <dbReference type="EMBL" id="RKK02681.1"/>
    </source>
</evidence>